<dbReference type="AlphaFoldDB" id="A0A8J2RPC6"/>
<name>A0A8J2RPC6_9CRUS</name>
<reference evidence="2" key="1">
    <citation type="submission" date="2021-11" db="EMBL/GenBank/DDBJ databases">
        <authorList>
            <person name="Schell T."/>
        </authorList>
    </citation>
    <scope>NUCLEOTIDE SEQUENCE</scope>
    <source>
        <strain evidence="2">M5</strain>
    </source>
</reference>
<organism evidence="2 3">
    <name type="scientific">Daphnia galeata</name>
    <dbReference type="NCBI Taxonomy" id="27404"/>
    <lineage>
        <taxon>Eukaryota</taxon>
        <taxon>Metazoa</taxon>
        <taxon>Ecdysozoa</taxon>
        <taxon>Arthropoda</taxon>
        <taxon>Crustacea</taxon>
        <taxon>Branchiopoda</taxon>
        <taxon>Diplostraca</taxon>
        <taxon>Cladocera</taxon>
        <taxon>Anomopoda</taxon>
        <taxon>Daphniidae</taxon>
        <taxon>Daphnia</taxon>
    </lineage>
</organism>
<protein>
    <submittedName>
        <fullName evidence="2">Uncharacterized protein</fullName>
    </submittedName>
</protein>
<comment type="caution">
    <text evidence="2">The sequence shown here is derived from an EMBL/GenBank/DDBJ whole genome shotgun (WGS) entry which is preliminary data.</text>
</comment>
<feature type="region of interest" description="Disordered" evidence="1">
    <location>
        <begin position="1"/>
        <end position="78"/>
    </location>
</feature>
<feature type="compositionally biased region" description="Polar residues" evidence="1">
    <location>
        <begin position="41"/>
        <end position="69"/>
    </location>
</feature>
<dbReference type="EMBL" id="CAKKLH010000119">
    <property type="protein sequence ID" value="CAH0103891.1"/>
    <property type="molecule type" value="Genomic_DNA"/>
</dbReference>
<evidence type="ECO:0000256" key="1">
    <source>
        <dbReference type="SAM" id="MobiDB-lite"/>
    </source>
</evidence>
<evidence type="ECO:0000313" key="3">
    <source>
        <dbReference type="Proteomes" id="UP000789390"/>
    </source>
</evidence>
<dbReference type="Proteomes" id="UP000789390">
    <property type="component" value="Unassembled WGS sequence"/>
</dbReference>
<keyword evidence="3" id="KW-1185">Reference proteome</keyword>
<sequence>MKKCCCSSSTAKKAGKNQQNQSGSSRQQSTSNQSGSSRQQATSNQSGSSRQQATSNQSGSSRQQLLPSSQEKESQEDKNNRLLATIASNSQETLRRTEYLLLKLNTLTDLVSKLKIEGDDQSQPSNTVGQFIDLLPLDSLEEIDAFERRVKRKIESKDVTSSQLEHRLALIGGVTEGKLVKNIMDFSITIA</sequence>
<proteinExistence type="predicted"/>
<feature type="compositionally biased region" description="Low complexity" evidence="1">
    <location>
        <begin position="8"/>
        <end position="40"/>
    </location>
</feature>
<gene>
    <name evidence="2" type="ORF">DGAL_LOCUS6595</name>
</gene>
<evidence type="ECO:0000313" key="2">
    <source>
        <dbReference type="EMBL" id="CAH0103891.1"/>
    </source>
</evidence>
<accession>A0A8J2RPC6</accession>